<organism evidence="3 4">
    <name type="scientific">Candidula unifasciata</name>
    <dbReference type="NCBI Taxonomy" id="100452"/>
    <lineage>
        <taxon>Eukaryota</taxon>
        <taxon>Metazoa</taxon>
        <taxon>Spiralia</taxon>
        <taxon>Lophotrochozoa</taxon>
        <taxon>Mollusca</taxon>
        <taxon>Gastropoda</taxon>
        <taxon>Heterobranchia</taxon>
        <taxon>Euthyneura</taxon>
        <taxon>Panpulmonata</taxon>
        <taxon>Eupulmonata</taxon>
        <taxon>Stylommatophora</taxon>
        <taxon>Helicina</taxon>
        <taxon>Helicoidea</taxon>
        <taxon>Geomitridae</taxon>
        <taxon>Candidula</taxon>
    </lineage>
</organism>
<accession>A0A8S3YHZ5</accession>
<dbReference type="GO" id="GO:0007188">
    <property type="term" value="P:adenylate cyclase-modulating G protein-coupled receptor signaling pathway"/>
    <property type="evidence" value="ECO:0007669"/>
    <property type="project" value="TreeGrafter"/>
</dbReference>
<evidence type="ECO:0000259" key="2">
    <source>
        <dbReference type="PROSITE" id="PS50227"/>
    </source>
</evidence>
<dbReference type="AlphaFoldDB" id="A0A8S3YHZ5"/>
<reference evidence="3" key="1">
    <citation type="submission" date="2021-04" db="EMBL/GenBank/DDBJ databases">
        <authorList>
            <consortium name="Molecular Ecology Group"/>
        </authorList>
    </citation>
    <scope>NUCLEOTIDE SEQUENCE</scope>
</reference>
<comment type="caution">
    <text evidence="3">The sequence shown here is derived from an EMBL/GenBank/DDBJ whole genome shotgun (WGS) entry which is preliminary data.</text>
</comment>
<evidence type="ECO:0000313" key="3">
    <source>
        <dbReference type="EMBL" id="CAG5114982.1"/>
    </source>
</evidence>
<dbReference type="OrthoDB" id="6022368at2759"/>
<dbReference type="EMBL" id="CAJHNH020000062">
    <property type="protein sequence ID" value="CAG5114982.1"/>
    <property type="molecule type" value="Genomic_DNA"/>
</dbReference>
<gene>
    <name evidence="3" type="ORF">CUNI_LOCUS540</name>
</gene>
<dbReference type="Pfam" id="PF02793">
    <property type="entry name" value="HRM"/>
    <property type="match status" value="1"/>
</dbReference>
<keyword evidence="4" id="KW-1185">Reference proteome</keyword>
<dbReference type="InterPro" id="IPR001879">
    <property type="entry name" value="GPCR_2_extracellular_dom"/>
</dbReference>
<dbReference type="GO" id="GO:0017046">
    <property type="term" value="F:peptide hormone binding"/>
    <property type="evidence" value="ECO:0007669"/>
    <property type="project" value="TreeGrafter"/>
</dbReference>
<dbReference type="GO" id="GO:0005886">
    <property type="term" value="C:plasma membrane"/>
    <property type="evidence" value="ECO:0007669"/>
    <property type="project" value="TreeGrafter"/>
</dbReference>
<evidence type="ECO:0000256" key="1">
    <source>
        <dbReference type="SAM" id="Phobius"/>
    </source>
</evidence>
<feature type="domain" description="G-protein coupled receptors family 2 profile 1" evidence="2">
    <location>
        <begin position="1"/>
        <end position="68"/>
    </location>
</feature>
<feature type="transmembrane region" description="Helical" evidence="1">
    <location>
        <begin position="76"/>
        <end position="102"/>
    </location>
</feature>
<keyword evidence="1" id="KW-0812">Transmembrane</keyword>
<dbReference type="PROSITE" id="PS50227">
    <property type="entry name" value="G_PROTEIN_RECEP_F2_3"/>
    <property type="match status" value="1"/>
</dbReference>
<dbReference type="InterPro" id="IPR036445">
    <property type="entry name" value="GPCR_2_extracell_dom_sf"/>
</dbReference>
<protein>
    <recommendedName>
        <fullName evidence="2">G-protein coupled receptors family 2 profile 1 domain-containing protein</fullName>
    </recommendedName>
</protein>
<sequence length="107" mass="12381">PVWDNLMCWPHYVRAGENVTQPCPSYIQGFNRLEKALRFCKEDGTWQTHPSDKINSSWTDFRHCMKESDHTEHMPIVIQISTIGYSLSLGTLIVATTIMVLFRQVIL</sequence>
<dbReference type="PANTHER" id="PTHR45620">
    <property type="entry name" value="PDF RECEPTOR-LIKE PROTEIN-RELATED"/>
    <property type="match status" value="1"/>
</dbReference>
<feature type="non-terminal residue" evidence="3">
    <location>
        <position position="107"/>
    </location>
</feature>
<proteinExistence type="predicted"/>
<name>A0A8S3YHZ5_9EUPU</name>
<dbReference type="Gene3D" id="4.10.1240.10">
    <property type="entry name" value="GPCR, family 2, extracellular hormone receptor domain"/>
    <property type="match status" value="1"/>
</dbReference>
<dbReference type="Proteomes" id="UP000678393">
    <property type="component" value="Unassembled WGS sequence"/>
</dbReference>
<dbReference type="SUPFAM" id="SSF111418">
    <property type="entry name" value="Hormone receptor domain"/>
    <property type="match status" value="1"/>
</dbReference>
<evidence type="ECO:0000313" key="4">
    <source>
        <dbReference type="Proteomes" id="UP000678393"/>
    </source>
</evidence>
<keyword evidence="1" id="KW-0472">Membrane</keyword>
<dbReference type="PANTHER" id="PTHR45620:SF1">
    <property type="entry name" value="G-PROTEIN COUPLED RECEPTORS FAMILY 2 PROFILE 2 DOMAIN-CONTAINING PROTEIN"/>
    <property type="match status" value="1"/>
</dbReference>
<keyword evidence="1" id="KW-1133">Transmembrane helix</keyword>
<dbReference type="SMART" id="SM00008">
    <property type="entry name" value="HormR"/>
    <property type="match status" value="1"/>
</dbReference>
<dbReference type="GO" id="GO:0008528">
    <property type="term" value="F:G protein-coupled peptide receptor activity"/>
    <property type="evidence" value="ECO:0007669"/>
    <property type="project" value="TreeGrafter"/>
</dbReference>
<dbReference type="InterPro" id="IPR050332">
    <property type="entry name" value="GPCR_2"/>
</dbReference>